<accession>A0AAW0BLV8</accession>
<protein>
    <submittedName>
        <fullName evidence="2">Uncharacterized protein</fullName>
    </submittedName>
</protein>
<reference evidence="2 3" key="1">
    <citation type="submission" date="2024-01" db="EMBL/GenBank/DDBJ databases">
        <title>A draft genome for a cacao thread blight-causing isolate of Paramarasmius palmivorus.</title>
        <authorList>
            <person name="Baruah I.K."/>
            <person name="Bukari Y."/>
            <person name="Amoako-Attah I."/>
            <person name="Meinhardt L.W."/>
            <person name="Bailey B.A."/>
            <person name="Cohen S.P."/>
        </authorList>
    </citation>
    <scope>NUCLEOTIDE SEQUENCE [LARGE SCALE GENOMIC DNA]</scope>
    <source>
        <strain evidence="2 3">GH-12</strain>
    </source>
</reference>
<gene>
    <name evidence="2" type="ORF">VNI00_015040</name>
</gene>
<organism evidence="2 3">
    <name type="scientific">Paramarasmius palmivorus</name>
    <dbReference type="NCBI Taxonomy" id="297713"/>
    <lineage>
        <taxon>Eukaryota</taxon>
        <taxon>Fungi</taxon>
        <taxon>Dikarya</taxon>
        <taxon>Basidiomycota</taxon>
        <taxon>Agaricomycotina</taxon>
        <taxon>Agaricomycetes</taxon>
        <taxon>Agaricomycetidae</taxon>
        <taxon>Agaricales</taxon>
        <taxon>Marasmiineae</taxon>
        <taxon>Marasmiaceae</taxon>
        <taxon>Paramarasmius</taxon>
    </lineage>
</organism>
<feature type="compositionally biased region" description="Basic and acidic residues" evidence="1">
    <location>
        <begin position="567"/>
        <end position="582"/>
    </location>
</feature>
<proteinExistence type="predicted"/>
<dbReference type="Proteomes" id="UP001383192">
    <property type="component" value="Unassembled WGS sequence"/>
</dbReference>
<keyword evidence="3" id="KW-1185">Reference proteome</keyword>
<comment type="caution">
    <text evidence="2">The sequence shown here is derived from an EMBL/GenBank/DDBJ whole genome shotgun (WGS) entry which is preliminary data.</text>
</comment>
<feature type="region of interest" description="Disordered" evidence="1">
    <location>
        <begin position="401"/>
        <end position="622"/>
    </location>
</feature>
<feature type="compositionally biased region" description="Basic and acidic residues" evidence="1">
    <location>
        <begin position="513"/>
        <end position="524"/>
    </location>
</feature>
<dbReference type="EMBL" id="JAYKXP010000092">
    <property type="protein sequence ID" value="KAK7027957.1"/>
    <property type="molecule type" value="Genomic_DNA"/>
</dbReference>
<sequence>MSFTPEQETWVKNHLEQEYRPLLPKWDQWEPGKPFPKDSTSDWPTTTAWPAFNKAFEPKVRTPTLSQHRVLMSTQPADQWKKKFLGRYRTFKHNTIMNGAKVVIDKISSGQFVVTTGQGSAVTTTPIPTVPLSKKRWNARLPQRIESTGRDLYLEEHFEAINNKVNAERKSQGRKSVSHVGMLQKAQRNAWDALDEDEKRAWNAKAKERAELPPDRSSNQAMMLNILSKFLNNLPGMEKDQVGYAAFTVFIGYRDEADVLQTWKLQSAFPQDSPDWVEDGVDESWEAHCAKILPVTTRLDEVVHQDATGLVSFPQLGDDISKETLMYHLREFFKRHWEKERPTCVFVWEELLKCPTAELHEGLPPNIIDAIAGLPKTSAVFKLGEILPDAKVSFVFKSPDHAPVPEQAPANTPKTPVKSKGKKRLVTDAVDHAQGGDLSSPVSSPETVGSHSPRRKRNPKEDIGLGVNVTTFFDHVSESQSGVRNEEPEEAGPTPTADKDQDIQGVPQQAIARVDKTAETEATDRAQTSKAPNVNRKTKQKVNQAISAGADEAPVPKTAEGSKKRKRDDVQEPKRVGPETKRVRQGKNWEIVLTPADMKGSLEKEPEVDVNAPRKTRNRAKK</sequence>
<feature type="compositionally biased region" description="Polar residues" evidence="1">
    <location>
        <begin position="440"/>
        <end position="450"/>
    </location>
</feature>
<name>A0AAW0BLV8_9AGAR</name>
<evidence type="ECO:0000313" key="3">
    <source>
        <dbReference type="Proteomes" id="UP001383192"/>
    </source>
</evidence>
<evidence type="ECO:0000313" key="2">
    <source>
        <dbReference type="EMBL" id="KAK7027957.1"/>
    </source>
</evidence>
<dbReference type="AlphaFoldDB" id="A0AAW0BLV8"/>
<evidence type="ECO:0000256" key="1">
    <source>
        <dbReference type="SAM" id="MobiDB-lite"/>
    </source>
</evidence>